<dbReference type="WBParaSite" id="ES5_v2.g24099.t1">
    <property type="protein sequence ID" value="ES5_v2.g24099.t1"/>
    <property type="gene ID" value="ES5_v2.g24099"/>
</dbReference>
<name>A0AC34G318_9BILA</name>
<dbReference type="Proteomes" id="UP000887579">
    <property type="component" value="Unplaced"/>
</dbReference>
<protein>
    <submittedName>
        <fullName evidence="2">Uncharacterized protein</fullName>
    </submittedName>
</protein>
<organism evidence="1 2">
    <name type="scientific">Panagrolaimus sp. ES5</name>
    <dbReference type="NCBI Taxonomy" id="591445"/>
    <lineage>
        <taxon>Eukaryota</taxon>
        <taxon>Metazoa</taxon>
        <taxon>Ecdysozoa</taxon>
        <taxon>Nematoda</taxon>
        <taxon>Chromadorea</taxon>
        <taxon>Rhabditida</taxon>
        <taxon>Tylenchina</taxon>
        <taxon>Panagrolaimomorpha</taxon>
        <taxon>Panagrolaimoidea</taxon>
        <taxon>Panagrolaimidae</taxon>
        <taxon>Panagrolaimus</taxon>
    </lineage>
</organism>
<reference evidence="2" key="1">
    <citation type="submission" date="2022-11" db="UniProtKB">
        <authorList>
            <consortium name="WormBaseParasite"/>
        </authorList>
    </citation>
    <scope>IDENTIFICATION</scope>
</reference>
<accession>A0AC34G318</accession>
<proteinExistence type="predicted"/>
<sequence length="302" mass="35354">MKFPTYDEFRASQGHQNFAFRESLMNYMAKANGISLDLYVKLIQSCKYFFVKDPVLILHCLHFDGEEWKRCIKESCLDRETETEFVKIDFEKIRSKVDARFLKISSTNPDIASSLVSKLYKGNVSCLELQGQRISFDDLLLFSKNFRILELYKSTVFEENGNEVAYERIVSSFRDLKSFHVIRTNDIYDYTNTVKEMIKIPHFKNIGLFSIVGISALFDMKLFFDFLKKNQKTSAWLSYGNQVLPEEYREMLQSIVDEILEGPRSYLAPFIQFNGQLKRRELEALWKKDVDCELDARIAALS</sequence>
<evidence type="ECO:0000313" key="2">
    <source>
        <dbReference type="WBParaSite" id="ES5_v2.g24099.t1"/>
    </source>
</evidence>
<evidence type="ECO:0000313" key="1">
    <source>
        <dbReference type="Proteomes" id="UP000887579"/>
    </source>
</evidence>